<feature type="transmembrane region" description="Helical" evidence="1">
    <location>
        <begin position="5"/>
        <end position="27"/>
    </location>
</feature>
<gene>
    <name evidence="2" type="ORF">METZ01_LOCUS249598</name>
</gene>
<dbReference type="PANTHER" id="PTHR33507">
    <property type="entry name" value="INNER MEMBRANE PROTEIN YBBJ"/>
    <property type="match status" value="1"/>
</dbReference>
<protein>
    <recommendedName>
        <fullName evidence="3">NfeD-like C-terminal domain-containing protein</fullName>
    </recommendedName>
</protein>
<name>A0A382IAG9_9ZZZZ</name>
<evidence type="ECO:0008006" key="3">
    <source>
        <dbReference type="Google" id="ProtNLM"/>
    </source>
</evidence>
<sequence length="102" mass="11247">VHWTWWIIAVVLIILEVSAPGTFFLWMGASAGIVGVALLLFPALAWELQLTLFATLSIVTILLSRRYLQKNKGGHSRLSQRGKRYIGRTVTVAEAITNGIGK</sequence>
<keyword evidence="1" id="KW-0812">Transmembrane</keyword>
<organism evidence="2">
    <name type="scientific">marine metagenome</name>
    <dbReference type="NCBI Taxonomy" id="408172"/>
    <lineage>
        <taxon>unclassified sequences</taxon>
        <taxon>metagenomes</taxon>
        <taxon>ecological metagenomes</taxon>
    </lineage>
</organism>
<feature type="transmembrane region" description="Helical" evidence="1">
    <location>
        <begin position="33"/>
        <end position="63"/>
    </location>
</feature>
<dbReference type="GO" id="GO:0005886">
    <property type="term" value="C:plasma membrane"/>
    <property type="evidence" value="ECO:0007669"/>
    <property type="project" value="TreeGrafter"/>
</dbReference>
<feature type="non-terminal residue" evidence="2">
    <location>
        <position position="102"/>
    </location>
</feature>
<keyword evidence="1" id="KW-0472">Membrane</keyword>
<evidence type="ECO:0000313" key="2">
    <source>
        <dbReference type="EMBL" id="SVB96744.1"/>
    </source>
</evidence>
<evidence type="ECO:0000256" key="1">
    <source>
        <dbReference type="SAM" id="Phobius"/>
    </source>
</evidence>
<reference evidence="2" key="1">
    <citation type="submission" date="2018-05" db="EMBL/GenBank/DDBJ databases">
        <authorList>
            <person name="Lanie J.A."/>
            <person name="Ng W.-L."/>
            <person name="Kazmierczak K.M."/>
            <person name="Andrzejewski T.M."/>
            <person name="Davidsen T.M."/>
            <person name="Wayne K.J."/>
            <person name="Tettelin H."/>
            <person name="Glass J.I."/>
            <person name="Rusch D."/>
            <person name="Podicherti R."/>
            <person name="Tsui H.-C.T."/>
            <person name="Winkler M.E."/>
        </authorList>
    </citation>
    <scope>NUCLEOTIDE SEQUENCE</scope>
</reference>
<feature type="non-terminal residue" evidence="2">
    <location>
        <position position="1"/>
    </location>
</feature>
<proteinExistence type="predicted"/>
<keyword evidence="1" id="KW-1133">Transmembrane helix</keyword>
<accession>A0A382IAG9</accession>
<dbReference type="EMBL" id="UINC01066246">
    <property type="protein sequence ID" value="SVB96744.1"/>
    <property type="molecule type" value="Genomic_DNA"/>
</dbReference>
<dbReference type="PANTHER" id="PTHR33507:SF3">
    <property type="entry name" value="INNER MEMBRANE PROTEIN YBBJ"/>
    <property type="match status" value="1"/>
</dbReference>
<dbReference type="InterPro" id="IPR052165">
    <property type="entry name" value="Membrane_assoc_protease"/>
</dbReference>
<dbReference type="AlphaFoldDB" id="A0A382IAG9"/>